<reference evidence="14 15" key="1">
    <citation type="submission" date="2019-12" db="EMBL/GenBank/DDBJ databases">
        <authorList>
            <person name="Wolfe R."/>
            <person name="Danczak R."/>
            <person name="Wilkins M."/>
        </authorList>
    </citation>
    <scope>NUCLEOTIDE SEQUENCE [LARGE SCALE GENOMIC DNA]</scope>
    <source>
        <strain evidence="14">X2_MaxBin.013</strain>
    </source>
</reference>
<dbReference type="InterPro" id="IPR001451">
    <property type="entry name" value="Hexapep"/>
</dbReference>
<dbReference type="GO" id="GO:0016020">
    <property type="term" value="C:membrane"/>
    <property type="evidence" value="ECO:0007669"/>
    <property type="project" value="GOC"/>
</dbReference>
<keyword evidence="7" id="KW-0677">Repeat</keyword>
<dbReference type="Gene3D" id="1.20.1180.10">
    <property type="entry name" value="Udp N-acetylglucosamine O-acyltransferase, C-terminal domain"/>
    <property type="match status" value="1"/>
</dbReference>
<evidence type="ECO:0000256" key="9">
    <source>
        <dbReference type="ARBA" id="ARBA00023239"/>
    </source>
</evidence>
<evidence type="ECO:0000256" key="5">
    <source>
        <dbReference type="ARBA" id="ARBA00022556"/>
    </source>
</evidence>
<accession>A0A833NYF2</accession>
<dbReference type="PANTHER" id="PTHR43480">
    <property type="entry name" value="ACYL-[ACYL-CARRIER-PROTEIN]--UDP-N-ACETYLGLUCOSAMINE O-ACYLTRANSFERASE"/>
    <property type="match status" value="1"/>
</dbReference>
<name>A0A833NYF2_UNCSA</name>
<dbReference type="Gene3D" id="3.10.129.10">
    <property type="entry name" value="Hotdog Thioesterase"/>
    <property type="match status" value="1"/>
</dbReference>
<dbReference type="CDD" id="cd01288">
    <property type="entry name" value="FabZ"/>
    <property type="match status" value="1"/>
</dbReference>
<dbReference type="Pfam" id="PF07977">
    <property type="entry name" value="FabA"/>
    <property type="match status" value="1"/>
</dbReference>
<keyword evidence="8 12" id="KW-0443">Lipid metabolism</keyword>
<dbReference type="NCBIfam" id="NF000582">
    <property type="entry name" value="PRK00006.1"/>
    <property type="match status" value="1"/>
</dbReference>
<evidence type="ECO:0000256" key="12">
    <source>
        <dbReference type="HAMAP-Rule" id="MF_00406"/>
    </source>
</evidence>
<dbReference type="FunFam" id="3.10.129.10:FF:000001">
    <property type="entry name" value="3-hydroxyacyl-[acyl-carrier-protein] dehydratase FabZ"/>
    <property type="match status" value="1"/>
</dbReference>
<dbReference type="SUPFAM" id="SSF51161">
    <property type="entry name" value="Trimeric LpxA-like enzymes"/>
    <property type="match status" value="1"/>
</dbReference>
<dbReference type="Pfam" id="PF00132">
    <property type="entry name" value="Hexapep"/>
    <property type="match status" value="2"/>
</dbReference>
<dbReference type="InterPro" id="IPR029069">
    <property type="entry name" value="HotDog_dom_sf"/>
</dbReference>
<dbReference type="InterPro" id="IPR013114">
    <property type="entry name" value="FabA_FabZ"/>
</dbReference>
<keyword evidence="9 12" id="KW-0456">Lyase</keyword>
<dbReference type="HAMAP" id="MF_00406">
    <property type="entry name" value="FabZ"/>
    <property type="match status" value="1"/>
</dbReference>
<evidence type="ECO:0000256" key="6">
    <source>
        <dbReference type="ARBA" id="ARBA00022679"/>
    </source>
</evidence>
<keyword evidence="4 12" id="KW-0444">Lipid biosynthesis</keyword>
<dbReference type="PROSITE" id="PS00101">
    <property type="entry name" value="HEXAPEP_TRANSFERASES"/>
    <property type="match status" value="1"/>
</dbReference>
<dbReference type="Gene3D" id="2.160.10.10">
    <property type="entry name" value="Hexapeptide repeat proteins"/>
    <property type="match status" value="1"/>
</dbReference>
<dbReference type="GO" id="GO:0008780">
    <property type="term" value="F:acyl-[acyl-carrier-protein]-UDP-N-acetylglucosamine O-acyltransferase activity"/>
    <property type="evidence" value="ECO:0007669"/>
    <property type="project" value="InterPro"/>
</dbReference>
<dbReference type="InterPro" id="IPR037157">
    <property type="entry name" value="Acetyltransf_C_sf"/>
</dbReference>
<dbReference type="Proteomes" id="UP000488506">
    <property type="component" value="Unassembled WGS sequence"/>
</dbReference>
<keyword evidence="10" id="KW-0012">Acyltransferase</keyword>
<dbReference type="GO" id="GO:0019171">
    <property type="term" value="F:(3R)-hydroxyacyl-[acyl-carrier-protein] dehydratase activity"/>
    <property type="evidence" value="ECO:0007669"/>
    <property type="project" value="UniProtKB-EC"/>
</dbReference>
<keyword evidence="5 12" id="KW-0441">Lipid A biosynthesis</keyword>
<dbReference type="EC" id="4.2.1.59" evidence="12"/>
<dbReference type="NCBIfam" id="NF003657">
    <property type="entry name" value="PRK05289.1"/>
    <property type="match status" value="1"/>
</dbReference>
<evidence type="ECO:0000256" key="4">
    <source>
        <dbReference type="ARBA" id="ARBA00022516"/>
    </source>
</evidence>
<keyword evidence="6" id="KW-0808">Transferase</keyword>
<sequence>MLDIQEILKTIPHRFPFLLIDKILEHEDGKRAVALKNVTMNEPFFQGHFPSQPIMPGVLICEAIAQVGVVLALRMPQIENKIVLFAGIDNVRFRKPVLPGDQLILEVNVLWLRGALGKMKGKASVNDEVVAEGDFMFSFADRGMGGAIIHQSATVHPSAILGKGVEIGPYVFIGPNVEIGDKTKIGAGTCIARSTKIGSENRIYHSVSIGLPPQDLRYKGERSEVIIGNKNVIREHATIHLASGEGNKTIIGNENFIMVHAHIPHNCQIGNQVVIGGFCGLAGYTQIEDQATIGGLAGVHQYVRIGRLAMIGAQSKVVQDIPPFMLVEGNPAEVKGINTIGLQRRGVSQEAISEIKKSLKIIYETKQATEKIVDDLKKRLRPLDEINYLISFLEKESKRGISKKVSIDDIEDDLILPDLPELGI</sequence>
<dbReference type="GO" id="GO:0005737">
    <property type="term" value="C:cytoplasm"/>
    <property type="evidence" value="ECO:0007669"/>
    <property type="project" value="UniProtKB-SubCell"/>
</dbReference>
<feature type="domain" description="UDP N-acetylglucosamine O-acyltransferase C-terminal" evidence="13">
    <location>
        <begin position="320"/>
        <end position="401"/>
    </location>
</feature>
<dbReference type="NCBIfam" id="TIGR01852">
    <property type="entry name" value="lipid_A_lpxA"/>
    <property type="match status" value="1"/>
</dbReference>
<dbReference type="InterPro" id="IPR018357">
    <property type="entry name" value="Hexapep_transf_CS"/>
</dbReference>
<evidence type="ECO:0000256" key="10">
    <source>
        <dbReference type="ARBA" id="ARBA00023315"/>
    </source>
</evidence>
<comment type="caution">
    <text evidence="14">The sequence shown here is derived from an EMBL/GenBank/DDBJ whole genome shotgun (WGS) entry which is preliminary data.</text>
</comment>
<dbReference type="InterPro" id="IPR029098">
    <property type="entry name" value="Acetyltransf_C"/>
</dbReference>
<dbReference type="NCBIfam" id="TIGR01750">
    <property type="entry name" value="fabZ"/>
    <property type="match status" value="1"/>
</dbReference>
<dbReference type="SUPFAM" id="SSF54637">
    <property type="entry name" value="Thioesterase/thiol ester dehydrase-isomerase"/>
    <property type="match status" value="1"/>
</dbReference>
<gene>
    <name evidence="12" type="primary">fabZ</name>
    <name evidence="14" type="ORF">FD145_944</name>
</gene>
<evidence type="ECO:0000259" key="13">
    <source>
        <dbReference type="Pfam" id="PF13720"/>
    </source>
</evidence>
<evidence type="ECO:0000256" key="8">
    <source>
        <dbReference type="ARBA" id="ARBA00023098"/>
    </source>
</evidence>
<comment type="function">
    <text evidence="11 12">Involved in unsaturated fatty acids biosynthesis. Catalyzes the dehydration of short chain beta-hydroxyacyl-ACPs and long chain saturated and unsaturated beta-hydroxyacyl-ACPs.</text>
</comment>
<organism evidence="14 15">
    <name type="scientific">Candidatus Saganbacteria bacterium</name>
    <dbReference type="NCBI Taxonomy" id="2575572"/>
    <lineage>
        <taxon>Bacteria</taxon>
        <taxon>Bacillati</taxon>
        <taxon>Saganbacteria</taxon>
    </lineage>
</organism>
<proteinExistence type="inferred from homology"/>
<evidence type="ECO:0000256" key="7">
    <source>
        <dbReference type="ARBA" id="ARBA00022737"/>
    </source>
</evidence>
<evidence type="ECO:0000313" key="15">
    <source>
        <dbReference type="Proteomes" id="UP000488506"/>
    </source>
</evidence>
<evidence type="ECO:0000256" key="11">
    <source>
        <dbReference type="ARBA" id="ARBA00025049"/>
    </source>
</evidence>
<dbReference type="InterPro" id="IPR011004">
    <property type="entry name" value="Trimer_LpxA-like_sf"/>
</dbReference>
<dbReference type="GO" id="GO:0009245">
    <property type="term" value="P:lipid A biosynthetic process"/>
    <property type="evidence" value="ECO:0007669"/>
    <property type="project" value="UniProtKB-UniRule"/>
</dbReference>
<comment type="subcellular location">
    <subcellularLocation>
        <location evidence="2 12">Cytoplasm</location>
    </subcellularLocation>
</comment>
<dbReference type="AlphaFoldDB" id="A0A833NYF2"/>
<evidence type="ECO:0000256" key="2">
    <source>
        <dbReference type="ARBA" id="ARBA00004496"/>
    </source>
</evidence>
<dbReference type="InterPro" id="IPR010084">
    <property type="entry name" value="FabZ"/>
</dbReference>
<evidence type="ECO:0000256" key="1">
    <source>
        <dbReference type="ARBA" id="ARBA00001055"/>
    </source>
</evidence>
<keyword evidence="3 12" id="KW-0963">Cytoplasm</keyword>
<evidence type="ECO:0000256" key="3">
    <source>
        <dbReference type="ARBA" id="ARBA00022490"/>
    </source>
</evidence>
<feature type="active site" evidence="12">
    <location>
        <position position="48"/>
    </location>
</feature>
<comment type="catalytic activity">
    <reaction evidence="1 12">
        <text>a (3R)-hydroxyacyl-[ACP] = a (2E)-enoyl-[ACP] + H2O</text>
        <dbReference type="Rhea" id="RHEA:13097"/>
        <dbReference type="Rhea" id="RHEA-COMP:9925"/>
        <dbReference type="Rhea" id="RHEA-COMP:9945"/>
        <dbReference type="ChEBI" id="CHEBI:15377"/>
        <dbReference type="ChEBI" id="CHEBI:78784"/>
        <dbReference type="ChEBI" id="CHEBI:78827"/>
        <dbReference type="EC" id="4.2.1.59"/>
    </reaction>
</comment>
<dbReference type="InterPro" id="IPR010137">
    <property type="entry name" value="Lipid_A_LpxA"/>
</dbReference>
<dbReference type="PANTHER" id="PTHR43480:SF1">
    <property type="entry name" value="ACYL-[ACYL-CARRIER-PROTEIN]--UDP-N-ACETYLGLUCOSAMINE O-ACYLTRANSFERASE, MITOCHONDRIAL-RELATED"/>
    <property type="match status" value="1"/>
</dbReference>
<dbReference type="GO" id="GO:0006633">
    <property type="term" value="P:fatty acid biosynthetic process"/>
    <property type="evidence" value="ECO:0007669"/>
    <property type="project" value="UniProtKB-UniRule"/>
</dbReference>
<evidence type="ECO:0000313" key="14">
    <source>
        <dbReference type="EMBL" id="KAF0134002.1"/>
    </source>
</evidence>
<dbReference type="Pfam" id="PF13720">
    <property type="entry name" value="Acetyltransf_11"/>
    <property type="match status" value="1"/>
</dbReference>
<protein>
    <recommendedName>
        <fullName evidence="12">3-hydroxyacyl-[acyl-carrier-protein] dehydratase FabZ</fullName>
        <ecNumber evidence="12">4.2.1.59</ecNumber>
    </recommendedName>
    <alternativeName>
        <fullName evidence="12">(3R)-hydroxymyristoyl-[acyl-carrier-protein] dehydratase</fullName>
        <shortName evidence="12">(3R)-hydroxymyristoyl-ACP dehydrase</shortName>
    </alternativeName>
    <alternativeName>
        <fullName evidence="12">Beta-hydroxyacyl-ACP dehydratase</fullName>
    </alternativeName>
</protein>
<dbReference type="CDD" id="cd03351">
    <property type="entry name" value="LbH_UDP-GlcNAc_AT"/>
    <property type="match status" value="1"/>
</dbReference>
<comment type="similarity">
    <text evidence="12">Belongs to the thioester dehydratase family. FabZ subfamily.</text>
</comment>
<dbReference type="EMBL" id="WPAF01000014">
    <property type="protein sequence ID" value="KAF0134002.1"/>
    <property type="molecule type" value="Genomic_DNA"/>
</dbReference>